<dbReference type="PANTHER" id="PTHR45348:SF1">
    <property type="entry name" value="TRANS-ENOYL REDUCTASE STHE"/>
    <property type="match status" value="1"/>
</dbReference>
<name>A0A084B6M0_STACB</name>
<keyword evidence="4" id="KW-0812">Transmembrane</keyword>
<dbReference type="AlphaFoldDB" id="A0A084B6M0"/>
<comment type="similarity">
    <text evidence="1">Belongs to the zinc-containing alcohol dehydrogenase family.</text>
</comment>
<dbReference type="OrthoDB" id="48317at2759"/>
<keyword evidence="4" id="KW-0472">Membrane</keyword>
<evidence type="ECO:0008006" key="9">
    <source>
        <dbReference type="Google" id="ProtNLM"/>
    </source>
</evidence>
<dbReference type="SUPFAM" id="SSF50129">
    <property type="entry name" value="GroES-like"/>
    <property type="match status" value="1"/>
</dbReference>
<dbReference type="InterPro" id="IPR047122">
    <property type="entry name" value="Trans-enoyl_RdTase-like"/>
</dbReference>
<dbReference type="InterPro" id="IPR049326">
    <property type="entry name" value="Rhodopsin_dom_fungi"/>
</dbReference>
<feature type="domain" description="Rhodopsin" evidence="6">
    <location>
        <begin position="423"/>
        <end position="581"/>
    </location>
</feature>
<keyword evidence="2" id="KW-0547">Nucleotide-binding</keyword>
<keyword evidence="8" id="KW-1185">Reference proteome</keyword>
<evidence type="ECO:0000313" key="7">
    <source>
        <dbReference type="EMBL" id="KEY73199.1"/>
    </source>
</evidence>
<evidence type="ECO:0000256" key="1">
    <source>
        <dbReference type="ARBA" id="ARBA00008072"/>
    </source>
</evidence>
<feature type="domain" description="Alcohol dehydrogenase-like N-terminal" evidence="5">
    <location>
        <begin position="38"/>
        <end position="134"/>
    </location>
</feature>
<evidence type="ECO:0000313" key="8">
    <source>
        <dbReference type="Proteomes" id="UP000028045"/>
    </source>
</evidence>
<dbReference type="SUPFAM" id="SSF51735">
    <property type="entry name" value="NAD(P)-binding Rossmann-fold domains"/>
    <property type="match status" value="1"/>
</dbReference>
<dbReference type="HOGENOM" id="CLU_406615_0_0_1"/>
<dbReference type="EMBL" id="KL647898">
    <property type="protein sequence ID" value="KEY73199.1"/>
    <property type="molecule type" value="Genomic_DNA"/>
</dbReference>
<dbReference type="Gene3D" id="3.40.50.720">
    <property type="entry name" value="NAD(P)-binding Rossmann-like Domain"/>
    <property type="match status" value="1"/>
</dbReference>
<evidence type="ECO:0000259" key="5">
    <source>
        <dbReference type="Pfam" id="PF08240"/>
    </source>
</evidence>
<dbReference type="InterPro" id="IPR011032">
    <property type="entry name" value="GroES-like_sf"/>
</dbReference>
<dbReference type="GO" id="GO:0000166">
    <property type="term" value="F:nucleotide binding"/>
    <property type="evidence" value="ECO:0007669"/>
    <property type="project" value="UniProtKB-KW"/>
</dbReference>
<gene>
    <name evidence="7" type="ORF">S7711_04165</name>
</gene>
<dbReference type="InterPro" id="IPR013154">
    <property type="entry name" value="ADH-like_N"/>
</dbReference>
<organism evidence="7 8">
    <name type="scientific">Stachybotrys chartarum (strain CBS 109288 / IBT 7711)</name>
    <name type="common">Toxic black mold</name>
    <name type="synonym">Stilbospora chartarum</name>
    <dbReference type="NCBI Taxonomy" id="1280523"/>
    <lineage>
        <taxon>Eukaryota</taxon>
        <taxon>Fungi</taxon>
        <taxon>Dikarya</taxon>
        <taxon>Ascomycota</taxon>
        <taxon>Pezizomycotina</taxon>
        <taxon>Sordariomycetes</taxon>
        <taxon>Hypocreomycetidae</taxon>
        <taxon>Hypocreales</taxon>
        <taxon>Stachybotryaceae</taxon>
        <taxon>Stachybotrys</taxon>
    </lineage>
</organism>
<keyword evidence="4" id="KW-1133">Transmembrane helix</keyword>
<dbReference type="CDD" id="cd08249">
    <property type="entry name" value="enoyl_reductase_like"/>
    <property type="match status" value="1"/>
</dbReference>
<protein>
    <recommendedName>
        <fullName evidence="9">Enoyl reductase (ER) domain-containing protein</fullName>
    </recommendedName>
</protein>
<feature type="transmembrane region" description="Helical" evidence="4">
    <location>
        <begin position="405"/>
        <end position="424"/>
    </location>
</feature>
<dbReference type="PANTHER" id="PTHR45348">
    <property type="entry name" value="HYPOTHETICAL OXIDOREDUCTASE (EUROFUNG)"/>
    <property type="match status" value="1"/>
</dbReference>
<keyword evidence="3" id="KW-0560">Oxidoreductase</keyword>
<reference evidence="7 8" key="1">
    <citation type="journal article" date="2014" name="BMC Genomics">
        <title>Comparative genome sequencing reveals chemotype-specific gene clusters in the toxigenic black mold Stachybotrys.</title>
        <authorList>
            <person name="Semeiks J."/>
            <person name="Borek D."/>
            <person name="Otwinowski Z."/>
            <person name="Grishin N.V."/>
        </authorList>
    </citation>
    <scope>NUCLEOTIDE SEQUENCE [LARGE SCALE GENOMIC DNA]</scope>
    <source>
        <strain evidence="8">CBS 109288 / IBT 7711</strain>
    </source>
</reference>
<dbReference type="InterPro" id="IPR036291">
    <property type="entry name" value="NAD(P)-bd_dom_sf"/>
</dbReference>
<evidence type="ECO:0000256" key="4">
    <source>
        <dbReference type="SAM" id="Phobius"/>
    </source>
</evidence>
<dbReference type="GO" id="GO:0016651">
    <property type="term" value="F:oxidoreductase activity, acting on NAD(P)H"/>
    <property type="evidence" value="ECO:0007669"/>
    <property type="project" value="InterPro"/>
</dbReference>
<feature type="transmembrane region" description="Helical" evidence="4">
    <location>
        <begin position="526"/>
        <end position="544"/>
    </location>
</feature>
<dbReference type="Gene3D" id="3.90.180.10">
    <property type="entry name" value="Medium-chain alcohol dehydrogenases, catalytic domain"/>
    <property type="match status" value="1"/>
</dbReference>
<sequence>MPPTTQRALLQTQQEPGKNCLPLILSTSEPVRSLPSSKHVLVRVRAVALNPTDHKMIANFTSPGNGTGCDFCGTVEATGDGINPMSRISPGARVCGPMFPYSSVKPPILDNQHSSVGAFSEWIVVEASLLLEIPPHWTELQGAALGGVGWSTVALAMSHPAALALTGCPSQPAVDRKPVLVYGGGTATGTMACQLLSLSGYAPIAVSQTHESSKLAQHFGAAKTIHSGGEANTQVRHVLDCITDPQSVRLSFAAIARTGGRYACLEHCRDSWKTRRMVQVKEIMGFDVLGRDVDLGGPSSAYTRKADREAVAIGRRWAVEMQALLDQGMVQPHPSREVEVVGGACSASRNVAIISGKKMPFNVFHDPQQGAGFVVCVVTIPLCLVATILRFIGTIRASRNILWEDWFALIALIFHLAYTSTFLYRAKLSLCLLYYRLFSVNRKLVVCVYCIAAVQIAWFIAAYLVKWFMCVPVERIWDVTGNTDGCIEIGPFMAGIESVNSLIDFIMIGLAIWIIQSLRMKSSAKWKVSILFAIGGLSGVIGIVKVVQAYDAAYNNVLNPIWDIVQMATSIICCCAPVYKVALPQLSFSKLRSMLSSYGLESSARRSRGLSHADSSVGSERSYIQTSSDWLRLGHQQETAWTKVSTVPVSQRPRQHWESNESGHPLVTMEVAQSVEMK</sequence>
<evidence type="ECO:0000259" key="6">
    <source>
        <dbReference type="Pfam" id="PF20684"/>
    </source>
</evidence>
<feature type="transmembrane region" description="Helical" evidence="4">
    <location>
        <begin position="444"/>
        <end position="469"/>
    </location>
</feature>
<accession>A0A084B6M0</accession>
<evidence type="ECO:0000256" key="2">
    <source>
        <dbReference type="ARBA" id="ARBA00022741"/>
    </source>
</evidence>
<feature type="transmembrane region" description="Helical" evidence="4">
    <location>
        <begin position="489"/>
        <end position="514"/>
    </location>
</feature>
<dbReference type="Pfam" id="PF08240">
    <property type="entry name" value="ADH_N"/>
    <property type="match status" value="1"/>
</dbReference>
<feature type="transmembrane region" description="Helical" evidence="4">
    <location>
        <begin position="371"/>
        <end position="393"/>
    </location>
</feature>
<evidence type="ECO:0000256" key="3">
    <source>
        <dbReference type="ARBA" id="ARBA00023002"/>
    </source>
</evidence>
<feature type="transmembrane region" description="Helical" evidence="4">
    <location>
        <begin position="564"/>
        <end position="583"/>
    </location>
</feature>
<dbReference type="Proteomes" id="UP000028045">
    <property type="component" value="Unassembled WGS sequence"/>
</dbReference>
<dbReference type="Pfam" id="PF20684">
    <property type="entry name" value="Fung_rhodopsin"/>
    <property type="match status" value="1"/>
</dbReference>
<proteinExistence type="inferred from homology"/>